<organism evidence="1 2">
    <name type="scientific">Candidatus Scalindua brodae</name>
    <dbReference type="NCBI Taxonomy" id="237368"/>
    <lineage>
        <taxon>Bacteria</taxon>
        <taxon>Pseudomonadati</taxon>
        <taxon>Planctomycetota</taxon>
        <taxon>Candidatus Brocadiia</taxon>
        <taxon>Candidatus Brocadiales</taxon>
        <taxon>Candidatus Scalinduaceae</taxon>
        <taxon>Candidatus Scalindua</taxon>
    </lineage>
</organism>
<dbReference type="Proteomes" id="UP000030652">
    <property type="component" value="Unassembled WGS sequence"/>
</dbReference>
<evidence type="ECO:0000313" key="2">
    <source>
        <dbReference type="Proteomes" id="UP000030652"/>
    </source>
</evidence>
<protein>
    <submittedName>
        <fullName evidence="1">Uncharacterized protein</fullName>
    </submittedName>
</protein>
<dbReference type="AlphaFoldDB" id="A0A0B0EM99"/>
<accession>A0A0B0EM99</accession>
<reference evidence="1 2" key="1">
    <citation type="submission" date="2014-10" db="EMBL/GenBank/DDBJ databases">
        <title>Draft genome of anammox bacterium scalindua brodae, obtained using differential coverage binning of sequence data from two enrichment reactors.</title>
        <authorList>
            <person name="Speth D.R."/>
            <person name="Russ L."/>
            <person name="Kartal B."/>
            <person name="Op den Camp H.J."/>
            <person name="Dutilh B.E."/>
            <person name="Jetten M.S."/>
        </authorList>
    </citation>
    <scope>NUCLEOTIDE SEQUENCE [LARGE SCALE GENOMIC DNA]</scope>
    <source>
        <strain evidence="1">RU1</strain>
    </source>
</reference>
<dbReference type="EMBL" id="JRYO01000038">
    <property type="protein sequence ID" value="KHE93729.1"/>
    <property type="molecule type" value="Genomic_DNA"/>
</dbReference>
<evidence type="ECO:0000313" key="1">
    <source>
        <dbReference type="EMBL" id="KHE93729.1"/>
    </source>
</evidence>
<proteinExistence type="predicted"/>
<sequence length="35" mass="4187">MIPDFQTIMLPLLQIFKNDKEKTNTELRKEMVAHL</sequence>
<gene>
    <name evidence="1" type="ORF">SCABRO_00512</name>
</gene>
<comment type="caution">
    <text evidence="1">The sequence shown here is derived from an EMBL/GenBank/DDBJ whole genome shotgun (WGS) entry which is preliminary data.</text>
</comment>
<name>A0A0B0EM99_9BACT</name>